<accession>A0AAD9G6D8</accession>
<dbReference type="EMBL" id="JAHBMH010000073">
    <property type="protein sequence ID" value="KAK1932672.1"/>
    <property type="molecule type" value="Genomic_DNA"/>
</dbReference>
<protein>
    <recommendedName>
        <fullName evidence="4">GYF domain-containing protein</fullName>
    </recommendedName>
</protein>
<feature type="compositionally biased region" description="Acidic residues" evidence="1">
    <location>
        <begin position="391"/>
        <end position="402"/>
    </location>
</feature>
<evidence type="ECO:0000313" key="3">
    <source>
        <dbReference type="Proteomes" id="UP001195914"/>
    </source>
</evidence>
<feature type="region of interest" description="Disordered" evidence="1">
    <location>
        <begin position="185"/>
        <end position="219"/>
    </location>
</feature>
<organism evidence="2 3">
    <name type="scientific">Babesia divergens</name>
    <dbReference type="NCBI Taxonomy" id="32595"/>
    <lineage>
        <taxon>Eukaryota</taxon>
        <taxon>Sar</taxon>
        <taxon>Alveolata</taxon>
        <taxon>Apicomplexa</taxon>
        <taxon>Aconoidasida</taxon>
        <taxon>Piroplasmida</taxon>
        <taxon>Babesiidae</taxon>
        <taxon>Babesia</taxon>
    </lineage>
</organism>
<evidence type="ECO:0000256" key="1">
    <source>
        <dbReference type="SAM" id="MobiDB-lite"/>
    </source>
</evidence>
<feature type="compositionally biased region" description="Basic and acidic residues" evidence="1">
    <location>
        <begin position="375"/>
        <end position="390"/>
    </location>
</feature>
<dbReference type="Gene3D" id="3.30.1490.40">
    <property type="match status" value="1"/>
</dbReference>
<reference evidence="2" key="2">
    <citation type="submission" date="2021-05" db="EMBL/GenBank/DDBJ databases">
        <authorList>
            <person name="Pain A."/>
        </authorList>
    </citation>
    <scope>NUCLEOTIDE SEQUENCE</scope>
    <source>
        <strain evidence="2">1802A</strain>
    </source>
</reference>
<evidence type="ECO:0000313" key="2">
    <source>
        <dbReference type="EMBL" id="KAK1932672.1"/>
    </source>
</evidence>
<keyword evidence="3" id="KW-1185">Reference proteome</keyword>
<dbReference type="AlphaFoldDB" id="A0AAD9G6D8"/>
<reference evidence="2" key="1">
    <citation type="journal article" date="2014" name="Nucleic Acids Res.">
        <title>The evolutionary dynamics of variant antigen genes in Babesia reveal a history of genomic innovation underlying host-parasite interaction.</title>
        <authorList>
            <person name="Jackson A.P."/>
            <person name="Otto T.D."/>
            <person name="Darby A."/>
            <person name="Ramaprasad A."/>
            <person name="Xia D."/>
            <person name="Echaide I.E."/>
            <person name="Farber M."/>
            <person name="Gahlot S."/>
            <person name="Gamble J."/>
            <person name="Gupta D."/>
            <person name="Gupta Y."/>
            <person name="Jackson L."/>
            <person name="Malandrin L."/>
            <person name="Malas T.B."/>
            <person name="Moussa E."/>
            <person name="Nair M."/>
            <person name="Reid A.J."/>
            <person name="Sanders M."/>
            <person name="Sharma J."/>
            <person name="Tracey A."/>
            <person name="Quail M.A."/>
            <person name="Weir W."/>
            <person name="Wastling J.M."/>
            <person name="Hall N."/>
            <person name="Willadsen P."/>
            <person name="Lingelbach K."/>
            <person name="Shiels B."/>
            <person name="Tait A."/>
            <person name="Berriman M."/>
            <person name="Allred D.R."/>
            <person name="Pain A."/>
        </authorList>
    </citation>
    <scope>NUCLEOTIDE SEQUENCE</scope>
    <source>
        <strain evidence="2">1802A</strain>
    </source>
</reference>
<name>A0AAD9G6D8_BABDI</name>
<dbReference type="InterPro" id="IPR035445">
    <property type="entry name" value="GYF-like_dom_sf"/>
</dbReference>
<dbReference type="PANTHER" id="PTHR13138:SF3">
    <property type="entry name" value="CD2 ANTIGEN CYTOPLASMIC TAIL-BINDING PROTEIN 2"/>
    <property type="match status" value="1"/>
</dbReference>
<feature type="region of interest" description="Disordered" evidence="1">
    <location>
        <begin position="340"/>
        <end position="402"/>
    </location>
</feature>
<dbReference type="InterPro" id="IPR039905">
    <property type="entry name" value="CD2BP2/Lin1"/>
</dbReference>
<dbReference type="Proteomes" id="UP001195914">
    <property type="component" value="Unassembled WGS sequence"/>
</dbReference>
<gene>
    <name evidence="2" type="ORF">X943_000286</name>
</gene>
<sequence>MFLPHEISKIKDQRRLKQRGIDEDEANFILHDGPLDYTFNSQKDGHETAEANDDSGVAIEPFNMKQEMEEGTFDTEGNYVEGNRKMTSTNRSLNRDEGDDPWIASLEEQAFLASKVRSARKWQNKLTSQKDNDDFYSKKPLRVSQDKPDLFQALEDTATVDVIKRLVCLLQSGETPVDAIKYNQRKPSKKRCLPGMRKTEGDAPPKGNSENAEAQSSTPATLADMGVSDLAHFLTITWQNVYYMTKEEIIEALVAAKTNPKGNSTSAPARYEFKWINGDDQVYGPSTDAEILRWIAYDYISDKNPVLLRKLNSDGQPVADEWVGFRDTELYTFLNERLSGPSTSTGVKHHVIDDGNSGSNDESEEDDAFAKKHRKDELIGIKRKGNKDAEDSPASDDDPDIE</sequence>
<feature type="compositionally biased region" description="Polar residues" evidence="1">
    <location>
        <begin position="208"/>
        <end position="219"/>
    </location>
</feature>
<proteinExistence type="predicted"/>
<feature type="region of interest" description="Disordered" evidence="1">
    <location>
        <begin position="76"/>
        <end position="98"/>
    </location>
</feature>
<dbReference type="GO" id="GO:0005682">
    <property type="term" value="C:U5 snRNP"/>
    <property type="evidence" value="ECO:0007669"/>
    <property type="project" value="InterPro"/>
</dbReference>
<comment type="caution">
    <text evidence="2">The sequence shown here is derived from an EMBL/GenBank/DDBJ whole genome shotgun (WGS) entry which is preliminary data.</text>
</comment>
<dbReference type="PANTHER" id="PTHR13138">
    <property type="entry name" value="PROTEIN LIN1"/>
    <property type="match status" value="1"/>
</dbReference>
<evidence type="ECO:0008006" key="4">
    <source>
        <dbReference type="Google" id="ProtNLM"/>
    </source>
</evidence>